<dbReference type="EMBL" id="PQ015379">
    <property type="protein sequence ID" value="XDJ14939.1"/>
    <property type="molecule type" value="Genomic_DNA"/>
</dbReference>
<protein>
    <submittedName>
        <fullName evidence="1">Uncharacterized protein</fullName>
    </submittedName>
</protein>
<name>A0AB39CD68_9VIRU</name>
<sequence length="106" mass="11639">MIRPDSCCALCGEGQPTMEICANSSELEDTGVVVPMRYQNCPVCGSDYGGGTEMCVNADRMEIMRRVHHVSGTEFLVECEDCKTFSSPGLLKEHGCLVCKELKENK</sequence>
<reference evidence="1" key="1">
    <citation type="submission" date="2024-07" db="EMBL/GenBank/DDBJ databases">
        <authorList>
            <person name="Bringhurst R.M."/>
            <person name="Homer T.E."/>
        </authorList>
    </citation>
    <scope>NUCLEOTIDE SEQUENCE</scope>
</reference>
<proteinExistence type="predicted"/>
<evidence type="ECO:0000313" key="1">
    <source>
        <dbReference type="EMBL" id="XDJ14939.1"/>
    </source>
</evidence>
<accession>A0AB39CD68</accession>
<organism evidence="1">
    <name type="scientific">Pseudomonas phage HRDY3</name>
    <dbReference type="NCBI Taxonomy" id="3236930"/>
    <lineage>
        <taxon>Viruses</taxon>
    </lineage>
</organism>